<dbReference type="Pfam" id="PF13229">
    <property type="entry name" value="Beta_helix"/>
    <property type="match status" value="1"/>
</dbReference>
<dbReference type="InterPro" id="IPR039448">
    <property type="entry name" value="Beta_helix"/>
</dbReference>
<dbReference type="Proteomes" id="UP000051861">
    <property type="component" value="Unassembled WGS sequence"/>
</dbReference>
<dbReference type="InterPro" id="IPR011050">
    <property type="entry name" value="Pectin_lyase_fold/virulence"/>
</dbReference>
<evidence type="ECO:0000313" key="3">
    <source>
        <dbReference type="Proteomes" id="UP000051861"/>
    </source>
</evidence>
<evidence type="ECO:0000259" key="1">
    <source>
        <dbReference type="Pfam" id="PF13229"/>
    </source>
</evidence>
<evidence type="ECO:0000313" key="2">
    <source>
        <dbReference type="EMBL" id="KPJ68777.1"/>
    </source>
</evidence>
<reference evidence="2 3" key="1">
    <citation type="journal article" date="2015" name="Microbiome">
        <title>Genomic resolution of linkages in carbon, nitrogen, and sulfur cycling among widespread estuary sediment bacteria.</title>
        <authorList>
            <person name="Baker B.J."/>
            <person name="Lazar C.S."/>
            <person name="Teske A.P."/>
            <person name="Dick G.J."/>
        </authorList>
    </citation>
    <scope>NUCLEOTIDE SEQUENCE [LARGE SCALE GENOMIC DNA]</scope>
    <source>
        <strain evidence="2">DG_54_3</strain>
    </source>
</reference>
<gene>
    <name evidence="2" type="ORF">AMJ44_05450</name>
</gene>
<dbReference type="EMBL" id="LIZX01000040">
    <property type="protein sequence ID" value="KPJ68777.1"/>
    <property type="molecule type" value="Genomic_DNA"/>
</dbReference>
<dbReference type="SUPFAM" id="SSF51126">
    <property type="entry name" value="Pectin lyase-like"/>
    <property type="match status" value="1"/>
</dbReference>
<sequence length="94" mass="9831">MEKYHCHLTRIAVTENSKLTINRSHDIMLGGGGISCCGYSSPKITNNIITGNTGLYGGGIYCLDYSSPTILGNAITDNSADIGGDIPVVLVVLA</sequence>
<dbReference type="AlphaFoldDB" id="A0A0S7Y3E8"/>
<comment type="caution">
    <text evidence="2">The sequence shown here is derived from an EMBL/GenBank/DDBJ whole genome shotgun (WGS) entry which is preliminary data.</text>
</comment>
<dbReference type="Gene3D" id="2.160.20.10">
    <property type="entry name" value="Single-stranded right-handed beta-helix, Pectin lyase-like"/>
    <property type="match status" value="1"/>
</dbReference>
<organism evidence="2 3">
    <name type="scientific">candidate division WOR-1 bacterium DG_54_3</name>
    <dbReference type="NCBI Taxonomy" id="1703775"/>
    <lineage>
        <taxon>Bacteria</taxon>
        <taxon>Bacillati</taxon>
        <taxon>Saganbacteria</taxon>
    </lineage>
</organism>
<accession>A0A0S7Y3E8</accession>
<name>A0A0S7Y3E8_UNCSA</name>
<feature type="domain" description="Right handed beta helix" evidence="1">
    <location>
        <begin position="5"/>
        <end position="79"/>
    </location>
</feature>
<proteinExistence type="predicted"/>
<protein>
    <recommendedName>
        <fullName evidence="1">Right handed beta helix domain-containing protein</fullName>
    </recommendedName>
</protein>
<dbReference type="InterPro" id="IPR012334">
    <property type="entry name" value="Pectin_lyas_fold"/>
</dbReference>